<keyword evidence="3 6" id="KW-0812">Transmembrane</keyword>
<protein>
    <recommendedName>
        <fullName evidence="7">CWH43-like N-terminal domain-containing protein</fullName>
    </recommendedName>
</protein>
<reference evidence="8 9" key="1">
    <citation type="submission" date="2023-08" db="EMBL/GenBank/DDBJ databases">
        <title>A Necator americanus chromosomal reference genome.</title>
        <authorList>
            <person name="Ilik V."/>
            <person name="Petrzelkova K.J."/>
            <person name="Pardy F."/>
            <person name="Fuh T."/>
            <person name="Niatou-Singa F.S."/>
            <person name="Gouil Q."/>
            <person name="Baker L."/>
            <person name="Ritchie M.E."/>
            <person name="Jex A.R."/>
            <person name="Gazzola D."/>
            <person name="Li H."/>
            <person name="Toshio Fujiwara R."/>
            <person name="Zhan B."/>
            <person name="Aroian R.V."/>
            <person name="Pafco B."/>
            <person name="Schwarz E.M."/>
        </authorList>
    </citation>
    <scope>NUCLEOTIDE SEQUENCE [LARGE SCALE GENOMIC DNA]</scope>
    <source>
        <strain evidence="8 9">Aroian</strain>
        <tissue evidence="8">Whole animal</tissue>
    </source>
</reference>
<comment type="subcellular location">
    <subcellularLocation>
        <location evidence="1">Endomembrane system</location>
        <topology evidence="1">Multi-pass membrane protein</topology>
    </subcellularLocation>
</comment>
<proteinExistence type="inferred from homology"/>
<dbReference type="Proteomes" id="UP001303046">
    <property type="component" value="Unassembled WGS sequence"/>
</dbReference>
<keyword evidence="5 6" id="KW-0472">Membrane</keyword>
<evidence type="ECO:0000256" key="1">
    <source>
        <dbReference type="ARBA" id="ARBA00004127"/>
    </source>
</evidence>
<feature type="transmembrane region" description="Helical" evidence="6">
    <location>
        <begin position="94"/>
        <end position="115"/>
    </location>
</feature>
<dbReference type="Pfam" id="PF10277">
    <property type="entry name" value="Frag1"/>
    <property type="match status" value="1"/>
</dbReference>
<feature type="transmembrane region" description="Helical" evidence="6">
    <location>
        <begin position="177"/>
        <end position="196"/>
    </location>
</feature>
<feature type="transmembrane region" description="Helical" evidence="6">
    <location>
        <begin position="292"/>
        <end position="314"/>
    </location>
</feature>
<evidence type="ECO:0000313" key="8">
    <source>
        <dbReference type="EMBL" id="KAK6760564.1"/>
    </source>
</evidence>
<dbReference type="PANTHER" id="PTHR21324:SF2">
    <property type="entry name" value="EG:22E5.9 PROTEIN"/>
    <property type="match status" value="1"/>
</dbReference>
<feature type="transmembrane region" description="Helical" evidence="6">
    <location>
        <begin position="243"/>
        <end position="267"/>
    </location>
</feature>
<keyword evidence="9" id="KW-1185">Reference proteome</keyword>
<feature type="domain" description="CWH43-like N-terminal" evidence="7">
    <location>
        <begin position="92"/>
        <end position="316"/>
    </location>
</feature>
<evidence type="ECO:0000259" key="7">
    <source>
        <dbReference type="Pfam" id="PF10277"/>
    </source>
</evidence>
<evidence type="ECO:0000256" key="5">
    <source>
        <dbReference type="ARBA" id="ARBA00023136"/>
    </source>
</evidence>
<feature type="transmembrane region" description="Helical" evidence="6">
    <location>
        <begin position="202"/>
        <end position="223"/>
    </location>
</feature>
<name>A0ABR1ECZ2_NECAM</name>
<sequence length="332" mass="36623">MQLAILDFESAFNSSHRGGSLNALCADGVPGRGASVNLYHYYLESNRPNLKVDFVGVSPPTERHKIIEKPQGMVGLNGVGGGMLQCGVLGAAHLPILFGVLFSINLGATYILAVVKSDVEPIFPYVSAAGDHRPESCLFGLLLNLSSVVSLVVVYLRYSLITVLVHDSDPDPLLGSLNFISLIFGMLGGFAMMIIANFQETALITVHLSAACLCFGSGCLYMMLQSWITVRMYPLYTNRRIGIIRSCITVVSTVSFIMAVSFGIYAAHEFHRYYPDLPTPRPWNRKYWQPGYNYHVVSAIAEWIMAISHVFFIVSYSHHSPILRSFNDLANM</sequence>
<evidence type="ECO:0000256" key="6">
    <source>
        <dbReference type="SAM" id="Phobius"/>
    </source>
</evidence>
<comment type="similarity">
    <text evidence="2">Belongs to the DRAM/TMEM150 family.</text>
</comment>
<evidence type="ECO:0000313" key="9">
    <source>
        <dbReference type="Proteomes" id="UP001303046"/>
    </source>
</evidence>
<dbReference type="EMBL" id="JAVFWL010000006">
    <property type="protein sequence ID" value="KAK6760564.1"/>
    <property type="molecule type" value="Genomic_DNA"/>
</dbReference>
<comment type="caution">
    <text evidence="8">The sequence shown here is derived from an EMBL/GenBank/DDBJ whole genome shotgun (WGS) entry which is preliminary data.</text>
</comment>
<keyword evidence="4 6" id="KW-1133">Transmembrane helix</keyword>
<evidence type="ECO:0000256" key="3">
    <source>
        <dbReference type="ARBA" id="ARBA00022692"/>
    </source>
</evidence>
<evidence type="ECO:0000256" key="2">
    <source>
        <dbReference type="ARBA" id="ARBA00006565"/>
    </source>
</evidence>
<organism evidence="8 9">
    <name type="scientific">Necator americanus</name>
    <name type="common">Human hookworm</name>
    <dbReference type="NCBI Taxonomy" id="51031"/>
    <lineage>
        <taxon>Eukaryota</taxon>
        <taxon>Metazoa</taxon>
        <taxon>Ecdysozoa</taxon>
        <taxon>Nematoda</taxon>
        <taxon>Chromadorea</taxon>
        <taxon>Rhabditida</taxon>
        <taxon>Rhabditina</taxon>
        <taxon>Rhabditomorpha</taxon>
        <taxon>Strongyloidea</taxon>
        <taxon>Ancylostomatidae</taxon>
        <taxon>Bunostominae</taxon>
        <taxon>Necator</taxon>
    </lineage>
</organism>
<feature type="transmembrane region" description="Helical" evidence="6">
    <location>
        <begin position="138"/>
        <end position="156"/>
    </location>
</feature>
<dbReference type="InterPro" id="IPR019402">
    <property type="entry name" value="CWH43_N"/>
</dbReference>
<gene>
    <name evidence="8" type="primary">Necator_chrX.g22027</name>
    <name evidence="8" type="ORF">RB195_021866</name>
</gene>
<dbReference type="PANTHER" id="PTHR21324">
    <property type="entry name" value="FASTING-INDUCIBLE INTEGRAL MEMBRANE PROTEIN TM6P1-RELATED"/>
    <property type="match status" value="1"/>
</dbReference>
<evidence type="ECO:0000256" key="4">
    <source>
        <dbReference type="ARBA" id="ARBA00022989"/>
    </source>
</evidence>
<accession>A0ABR1ECZ2</accession>
<dbReference type="InterPro" id="IPR050911">
    <property type="entry name" value="DRAM/TMEM150_Autophagy_Mod"/>
</dbReference>